<dbReference type="Pfam" id="PF00891">
    <property type="entry name" value="Methyltransf_2"/>
    <property type="match status" value="1"/>
</dbReference>
<proteinExistence type="predicted"/>
<dbReference type="InterPro" id="IPR036388">
    <property type="entry name" value="WH-like_DNA-bd_sf"/>
</dbReference>
<name>A0ABR1RJC7_9PEZI</name>
<dbReference type="PROSITE" id="PS51683">
    <property type="entry name" value="SAM_OMT_II"/>
    <property type="match status" value="1"/>
</dbReference>
<feature type="domain" description="O-methyltransferase C-terminal" evidence="4">
    <location>
        <begin position="209"/>
        <end position="338"/>
    </location>
</feature>
<dbReference type="Proteomes" id="UP001396898">
    <property type="component" value="Unassembled WGS sequence"/>
</dbReference>
<evidence type="ECO:0000256" key="2">
    <source>
        <dbReference type="ARBA" id="ARBA00022679"/>
    </source>
</evidence>
<evidence type="ECO:0000256" key="3">
    <source>
        <dbReference type="ARBA" id="ARBA00022691"/>
    </source>
</evidence>
<evidence type="ECO:0000256" key="1">
    <source>
        <dbReference type="ARBA" id="ARBA00022603"/>
    </source>
</evidence>
<dbReference type="InterPro" id="IPR029063">
    <property type="entry name" value="SAM-dependent_MTases_sf"/>
</dbReference>
<protein>
    <recommendedName>
        <fullName evidence="4">O-methyltransferase C-terminal domain-containing protein</fullName>
    </recommendedName>
</protein>
<dbReference type="PANTHER" id="PTHR43712">
    <property type="entry name" value="PUTATIVE (AFU_ORTHOLOGUE AFUA_4G14580)-RELATED"/>
    <property type="match status" value="1"/>
</dbReference>
<dbReference type="InterPro" id="IPR016461">
    <property type="entry name" value="COMT-like"/>
</dbReference>
<keyword evidence="2" id="KW-0808">Transferase</keyword>
<reference evidence="5 6" key="1">
    <citation type="submission" date="2023-01" db="EMBL/GenBank/DDBJ databases">
        <title>Analysis of 21 Apiospora genomes using comparative genomics revels a genus with tremendous synthesis potential of carbohydrate active enzymes and secondary metabolites.</title>
        <authorList>
            <person name="Sorensen T."/>
        </authorList>
    </citation>
    <scope>NUCLEOTIDE SEQUENCE [LARGE SCALE GENOMIC DNA]</scope>
    <source>
        <strain evidence="5 6">CBS 20057</strain>
    </source>
</reference>
<comment type="caution">
    <text evidence="5">The sequence shown here is derived from an EMBL/GenBank/DDBJ whole genome shotgun (WGS) entry which is preliminary data.</text>
</comment>
<evidence type="ECO:0000313" key="6">
    <source>
        <dbReference type="Proteomes" id="UP001396898"/>
    </source>
</evidence>
<dbReference type="Gene3D" id="1.10.10.10">
    <property type="entry name" value="Winged helix-like DNA-binding domain superfamily/Winged helix DNA-binding domain"/>
    <property type="match status" value="1"/>
</dbReference>
<dbReference type="InterPro" id="IPR001077">
    <property type="entry name" value="COMT_C"/>
</dbReference>
<dbReference type="EMBL" id="JAQQWI010000015">
    <property type="protein sequence ID" value="KAK8012981.1"/>
    <property type="molecule type" value="Genomic_DNA"/>
</dbReference>
<keyword evidence="3" id="KW-0949">S-adenosyl-L-methionine</keyword>
<keyword evidence="6" id="KW-1185">Reference proteome</keyword>
<organism evidence="5 6">
    <name type="scientific">Apiospora marii</name>
    <dbReference type="NCBI Taxonomy" id="335849"/>
    <lineage>
        <taxon>Eukaryota</taxon>
        <taxon>Fungi</taxon>
        <taxon>Dikarya</taxon>
        <taxon>Ascomycota</taxon>
        <taxon>Pezizomycotina</taxon>
        <taxon>Sordariomycetes</taxon>
        <taxon>Xylariomycetidae</taxon>
        <taxon>Amphisphaeriales</taxon>
        <taxon>Apiosporaceae</taxon>
        <taxon>Apiospora</taxon>
    </lineage>
</organism>
<dbReference type="PANTHER" id="PTHR43712:SF5">
    <property type="entry name" value="O-METHYLTRANSFERASE ASQN-RELATED"/>
    <property type="match status" value="1"/>
</dbReference>
<dbReference type="SUPFAM" id="SSF53335">
    <property type="entry name" value="S-adenosyl-L-methionine-dependent methyltransferases"/>
    <property type="match status" value="1"/>
</dbReference>
<dbReference type="Gene3D" id="3.40.50.150">
    <property type="entry name" value="Vaccinia Virus protein VP39"/>
    <property type="match status" value="1"/>
</dbReference>
<sequence>MSSSYTTYIPSLDEIEPLVTEINASYHAYMRATSASPSSDSSQEDEHALLEQAAALGKAARQLRALVADPNGWMIEACWSYLDVAALSSVISMKIPTLIPAEGRATAEELSKATGASADIISTYNPTHSPFNCGHRSIFKETAPGCYEHNHHSRRLLDPHFCAFMDYIADDGMLTGAYLTRNLAKTNFHVGPDNTTTAFCDAFKTRVPIYEYYGTVDAPRGERFSQGMVGYFEATEKPIETLFPHFAQLAPGSTIVDIGAATGANAIRLITLYPQLNCVVQDYGDIVSAAARAAETLPKSVYDRVVWDGYDYYTPQTQKGAAVYLMSHILNGNTDELVSPIAFPFLPTSTLPFRPASRCNTRLTVHATTHSKCVKMFQNVVHGMTPGVSTLLFLDWVDPPSFGEDRPRVFDSLDLHMIAQTNVYSRSLARWDAMLKRADARLVRYYTKVEGNGCAALAVRLE</sequence>
<keyword evidence="1" id="KW-0489">Methyltransferase</keyword>
<gene>
    <name evidence="5" type="ORF">PG991_010356</name>
</gene>
<evidence type="ECO:0000313" key="5">
    <source>
        <dbReference type="EMBL" id="KAK8012981.1"/>
    </source>
</evidence>
<accession>A0ABR1RJC7</accession>
<evidence type="ECO:0000259" key="4">
    <source>
        <dbReference type="Pfam" id="PF00891"/>
    </source>
</evidence>